<accession>A0A4U1BDH4</accession>
<dbReference type="Pfam" id="PF13242">
    <property type="entry name" value="Hydrolase_like"/>
    <property type="match status" value="1"/>
</dbReference>
<feature type="active site" description="Nucleophile" evidence="10">
    <location>
        <position position="8"/>
    </location>
</feature>
<feature type="site" description="Stabilizes the phosphoryl group" evidence="12">
    <location>
        <position position="50"/>
    </location>
</feature>
<dbReference type="GO" id="GO:0016791">
    <property type="term" value="F:phosphatase activity"/>
    <property type="evidence" value="ECO:0007669"/>
    <property type="project" value="InterPro"/>
</dbReference>
<feature type="binding site" evidence="13">
    <location>
        <position position="10"/>
    </location>
    <ligand>
        <name>Mg(2+)</name>
        <dbReference type="ChEBI" id="CHEBI:18420"/>
    </ligand>
</feature>
<evidence type="ECO:0000313" key="15">
    <source>
        <dbReference type="Proteomes" id="UP000305674"/>
    </source>
</evidence>
<name>A0A4U1BDH4_9GAMM</name>
<dbReference type="InterPro" id="IPR036412">
    <property type="entry name" value="HAD-like_sf"/>
</dbReference>
<feature type="site" description="Contributes to substrate recognition" evidence="12">
    <location>
        <position position="107"/>
    </location>
</feature>
<dbReference type="EMBL" id="SWCI01000005">
    <property type="protein sequence ID" value="TKB48825.1"/>
    <property type="molecule type" value="Genomic_DNA"/>
</dbReference>
<dbReference type="InterPro" id="IPR023214">
    <property type="entry name" value="HAD_sf"/>
</dbReference>
<comment type="subcellular location">
    <subcellularLocation>
        <location evidence="1 9">Cytoplasm</location>
    </subcellularLocation>
</comment>
<evidence type="ECO:0000256" key="5">
    <source>
        <dbReference type="ARBA" id="ARBA00022833"/>
    </source>
</evidence>
<keyword evidence="5 13" id="KW-0862">Zinc</keyword>
<feature type="binding site" evidence="11">
    <location>
        <begin position="8"/>
        <end position="10"/>
    </location>
    <ligand>
        <name>substrate</name>
    </ligand>
</feature>
<dbReference type="FunFam" id="3.40.50.1000:FF:000037">
    <property type="entry name" value="D,D-heptose 1,7-bisphosphate phosphatase"/>
    <property type="match status" value="1"/>
</dbReference>
<sequence>MRKAVFLDRDGVINRDHGYVHTIEEFEFIPGTLQACARLSQAGYQLVVVTNQSGIARGYYDEGQFRALSQWMGRQFAEAGAPLLGVYFCPHHPEKGLPKYVGECECRKPNPGMLLQAAEEHDLDLANSVMIGDKDGDIEAGRRAGVATCIQVCSGKPVDGSSLPDWIADDLAGAADWLLGKK</sequence>
<dbReference type="EC" id="3.1.3.-" evidence="9"/>
<feature type="binding site" evidence="13">
    <location>
        <position position="134"/>
    </location>
    <ligand>
        <name>Mg(2+)</name>
        <dbReference type="ChEBI" id="CHEBI:18420"/>
    </ligand>
</feature>
<dbReference type="NCBIfam" id="TIGR01656">
    <property type="entry name" value="Histidinol-ppas"/>
    <property type="match status" value="1"/>
</dbReference>
<reference evidence="14 15" key="1">
    <citation type="submission" date="2019-04" db="EMBL/GenBank/DDBJ databases">
        <authorList>
            <person name="Hwang J.C."/>
        </authorList>
    </citation>
    <scope>NUCLEOTIDE SEQUENCE [LARGE SCALE GENOMIC DNA]</scope>
    <source>
        <strain evidence="14 15">IMCC35001</strain>
    </source>
</reference>
<dbReference type="NCBIfam" id="TIGR00213">
    <property type="entry name" value="GmhB_yaeD"/>
    <property type="match status" value="1"/>
</dbReference>
<evidence type="ECO:0000256" key="4">
    <source>
        <dbReference type="ARBA" id="ARBA00022801"/>
    </source>
</evidence>
<keyword evidence="13" id="KW-0460">Magnesium</keyword>
<feature type="binding site" evidence="11">
    <location>
        <position position="134"/>
    </location>
    <ligand>
        <name>substrate</name>
    </ligand>
</feature>
<dbReference type="AlphaFoldDB" id="A0A4U1BDH4"/>
<dbReference type="OrthoDB" id="9781367at2"/>
<keyword evidence="6 9" id="KW-0119">Carbohydrate metabolism</keyword>
<dbReference type="PANTHER" id="PTHR42891">
    <property type="entry name" value="D-GLYCERO-BETA-D-MANNO-HEPTOSE-1,7-BISPHOSPHATE 7-PHOSPHATASE"/>
    <property type="match status" value="1"/>
</dbReference>
<dbReference type="NCBIfam" id="NF006506">
    <property type="entry name" value="PRK08942.1"/>
    <property type="match status" value="1"/>
</dbReference>
<feature type="binding site" evidence="11">
    <location>
        <begin position="107"/>
        <end position="108"/>
    </location>
    <ligand>
        <name>substrate</name>
    </ligand>
</feature>
<comment type="cofactor">
    <cofactor evidence="13">
        <name>Mg(2+)</name>
        <dbReference type="ChEBI" id="CHEBI:18420"/>
    </cofactor>
</comment>
<feature type="binding site" evidence="13">
    <location>
        <position position="104"/>
    </location>
    <ligand>
        <name>Zn(2+)</name>
        <dbReference type="ChEBI" id="CHEBI:29105"/>
    </ligand>
</feature>
<dbReference type="GO" id="GO:0005737">
    <property type="term" value="C:cytoplasm"/>
    <property type="evidence" value="ECO:0007669"/>
    <property type="project" value="UniProtKB-SubCell"/>
</dbReference>
<comment type="caution">
    <text evidence="14">The sequence shown here is derived from an EMBL/GenBank/DDBJ whole genome shotgun (WGS) entry which is preliminary data.</text>
</comment>
<dbReference type="GO" id="GO:0046872">
    <property type="term" value="F:metal ion binding"/>
    <property type="evidence" value="ECO:0007669"/>
    <property type="project" value="UniProtKB-KW"/>
</dbReference>
<feature type="binding site" evidence="13">
    <location>
        <position position="106"/>
    </location>
    <ligand>
        <name>Zn(2+)</name>
        <dbReference type="ChEBI" id="CHEBI:29105"/>
    </ligand>
</feature>
<evidence type="ECO:0000256" key="7">
    <source>
        <dbReference type="ARBA" id="ARBA00031828"/>
    </source>
</evidence>
<feature type="binding site" evidence="13">
    <location>
        <position position="91"/>
    </location>
    <ligand>
        <name>Zn(2+)</name>
        <dbReference type="ChEBI" id="CHEBI:29105"/>
    </ligand>
</feature>
<evidence type="ECO:0000256" key="11">
    <source>
        <dbReference type="PIRSR" id="PIRSR004682-2"/>
    </source>
</evidence>
<evidence type="ECO:0000256" key="13">
    <source>
        <dbReference type="PIRSR" id="PIRSR004682-4"/>
    </source>
</evidence>
<evidence type="ECO:0000256" key="6">
    <source>
        <dbReference type="ARBA" id="ARBA00023277"/>
    </source>
</evidence>
<comment type="cofactor">
    <cofactor evidence="13">
        <name>Zn(2+)</name>
        <dbReference type="ChEBI" id="CHEBI:29105"/>
    </cofactor>
</comment>
<dbReference type="InterPro" id="IPR006549">
    <property type="entry name" value="HAD-SF_hydro_IIIA"/>
</dbReference>
<dbReference type="GO" id="GO:0005975">
    <property type="term" value="P:carbohydrate metabolic process"/>
    <property type="evidence" value="ECO:0007669"/>
    <property type="project" value="InterPro"/>
</dbReference>
<evidence type="ECO:0000313" key="14">
    <source>
        <dbReference type="EMBL" id="TKB48825.1"/>
    </source>
</evidence>
<keyword evidence="2 9" id="KW-0963">Cytoplasm</keyword>
<dbReference type="CDD" id="cd07503">
    <property type="entry name" value="HAD_HisB-N"/>
    <property type="match status" value="1"/>
</dbReference>
<feature type="binding site" evidence="11">
    <location>
        <begin position="16"/>
        <end position="19"/>
    </location>
    <ligand>
        <name>substrate</name>
    </ligand>
</feature>
<evidence type="ECO:0000256" key="9">
    <source>
        <dbReference type="PIRNR" id="PIRNR004682"/>
    </source>
</evidence>
<keyword evidence="3 13" id="KW-0479">Metal-binding</keyword>
<keyword evidence="15" id="KW-1185">Reference proteome</keyword>
<organism evidence="14 15">
    <name type="scientific">Ferrimonas sediminicola</name>
    <dbReference type="NCBI Taxonomy" id="2569538"/>
    <lineage>
        <taxon>Bacteria</taxon>
        <taxon>Pseudomonadati</taxon>
        <taxon>Pseudomonadota</taxon>
        <taxon>Gammaproteobacteria</taxon>
        <taxon>Alteromonadales</taxon>
        <taxon>Ferrimonadaceae</taxon>
        <taxon>Ferrimonas</taxon>
    </lineage>
</organism>
<evidence type="ECO:0000256" key="10">
    <source>
        <dbReference type="PIRSR" id="PIRSR004682-1"/>
    </source>
</evidence>
<dbReference type="Gene3D" id="3.40.50.1000">
    <property type="entry name" value="HAD superfamily/HAD-like"/>
    <property type="match status" value="1"/>
</dbReference>
<dbReference type="NCBIfam" id="TIGR01662">
    <property type="entry name" value="HAD-SF-IIIA"/>
    <property type="match status" value="1"/>
</dbReference>
<dbReference type="InterPro" id="IPR004446">
    <property type="entry name" value="Heptose_bisP_phosphatase"/>
</dbReference>
<feature type="site" description="Stabilizes the phosphoryl group" evidence="12">
    <location>
        <position position="108"/>
    </location>
</feature>
<dbReference type="SUPFAM" id="SSF56784">
    <property type="entry name" value="HAD-like"/>
    <property type="match status" value="1"/>
</dbReference>
<feature type="binding site" evidence="13">
    <location>
        <position position="8"/>
    </location>
    <ligand>
        <name>Mg(2+)</name>
        <dbReference type="ChEBI" id="CHEBI:18420"/>
    </ligand>
</feature>
<feature type="active site" description="Proton donor" evidence="10">
    <location>
        <position position="10"/>
    </location>
</feature>
<dbReference type="InterPro" id="IPR006543">
    <property type="entry name" value="Histidinol-phos"/>
</dbReference>
<feature type="binding site" evidence="13">
    <location>
        <position position="89"/>
    </location>
    <ligand>
        <name>Zn(2+)</name>
        <dbReference type="ChEBI" id="CHEBI:29105"/>
    </ligand>
</feature>
<evidence type="ECO:0000256" key="12">
    <source>
        <dbReference type="PIRSR" id="PIRSR004682-3"/>
    </source>
</evidence>
<proteinExistence type="inferred from homology"/>
<evidence type="ECO:0000256" key="8">
    <source>
        <dbReference type="ARBA" id="ARBA00061616"/>
    </source>
</evidence>
<evidence type="ECO:0000256" key="3">
    <source>
        <dbReference type="ARBA" id="ARBA00022723"/>
    </source>
</evidence>
<feature type="binding site" evidence="13">
    <location>
        <position position="133"/>
    </location>
    <ligand>
        <name>Mg(2+)</name>
        <dbReference type="ChEBI" id="CHEBI:18420"/>
    </ligand>
</feature>
<evidence type="ECO:0000256" key="1">
    <source>
        <dbReference type="ARBA" id="ARBA00004496"/>
    </source>
</evidence>
<dbReference type="PIRSF" id="PIRSF004682">
    <property type="entry name" value="GmhB"/>
    <property type="match status" value="1"/>
</dbReference>
<gene>
    <name evidence="14" type="primary">gmhB</name>
    <name evidence="14" type="ORF">FCL40_09270</name>
</gene>
<comment type="similarity">
    <text evidence="8 9">Belongs to the gmhB family.</text>
</comment>
<keyword evidence="4 9" id="KW-0378">Hydrolase</keyword>
<dbReference type="RefSeq" id="WP_136853019.1">
    <property type="nucleotide sequence ID" value="NZ_SWCI01000005.1"/>
</dbReference>
<dbReference type="PANTHER" id="PTHR42891:SF1">
    <property type="entry name" value="D-GLYCERO-BETA-D-MANNO-HEPTOSE-1,7-BISPHOSPHATE 7-PHOSPHATASE"/>
    <property type="match status" value="1"/>
</dbReference>
<evidence type="ECO:0000256" key="2">
    <source>
        <dbReference type="ARBA" id="ARBA00022490"/>
    </source>
</evidence>
<feature type="binding site" evidence="11">
    <location>
        <begin position="50"/>
        <end position="53"/>
    </location>
    <ligand>
        <name>substrate</name>
    </ligand>
</feature>
<dbReference type="Proteomes" id="UP000305674">
    <property type="component" value="Unassembled WGS sequence"/>
</dbReference>
<protein>
    <recommendedName>
        <fullName evidence="7 9">D,D-heptose 1,7-bisphosphate phosphatase</fullName>
        <ecNumber evidence="9">3.1.3.-</ecNumber>
    </recommendedName>
</protein>